<dbReference type="Pfam" id="PF13487">
    <property type="entry name" value="HD_5"/>
    <property type="match status" value="1"/>
</dbReference>
<dbReference type="PANTHER" id="PTHR43155:SF2">
    <property type="entry name" value="CYCLIC DI-GMP PHOSPHODIESTERASE PA4108"/>
    <property type="match status" value="1"/>
</dbReference>
<dbReference type="PROSITE" id="PS51832">
    <property type="entry name" value="HD_GYP"/>
    <property type="match status" value="1"/>
</dbReference>
<keyword evidence="4" id="KW-1185">Reference proteome</keyword>
<evidence type="ECO:0000259" key="2">
    <source>
        <dbReference type="PROSITE" id="PS51832"/>
    </source>
</evidence>
<dbReference type="RefSeq" id="WP_238302878.1">
    <property type="nucleotide sequence ID" value="NZ_BPQM01000051.1"/>
</dbReference>
<dbReference type="CDD" id="cd00077">
    <property type="entry name" value="HDc"/>
    <property type="match status" value="1"/>
</dbReference>
<dbReference type="Proteomes" id="UP001055108">
    <property type="component" value="Unassembled WGS sequence"/>
</dbReference>
<dbReference type="AlphaFoldDB" id="A0AA37HNM3"/>
<name>A0AA37HNM3_9HYPH</name>
<sequence>MKQPAILLVTDRQDRSQCLIEAAQCIADCQVLAINQPWYLAAPVLGIIVDVRLEQPRTRSCLSWLAQQIGAHRPPAILVGCMPGVAAPGARPWGTAVSLATDAEPRTVVAALLRLLDPQASVADWIVRRGATRSANLLRAMFRSAEAGAVDLAAVEDGLEPVMNAIREGGLTHWLDVVWEHDDITFQHCLLVSGLVSAFAQSLGLSRADQLTMARAALVHDVGKARIPHAILNKPGKLDPDEMAVMRTHAVLGYDILRASGTCDPIALAVTRHHHEMLDGSGYPNGLSSEAVSDPIRLLTVCDIYAALIERRSYKASFSSDEAMRVLQNMVGKLDGALVQAFGIAVSSRNGCWSRLPPVSRTRDEGPADFGPAER</sequence>
<proteinExistence type="predicted"/>
<comment type="caution">
    <text evidence="3">The sequence shown here is derived from an EMBL/GenBank/DDBJ whole genome shotgun (WGS) entry which is preliminary data.</text>
</comment>
<dbReference type="PANTHER" id="PTHR43155">
    <property type="entry name" value="CYCLIC DI-GMP PHOSPHODIESTERASE PA4108-RELATED"/>
    <property type="match status" value="1"/>
</dbReference>
<organism evidence="3 4">
    <name type="scientific">Methylobacterium gregans</name>
    <dbReference type="NCBI Taxonomy" id="374424"/>
    <lineage>
        <taxon>Bacteria</taxon>
        <taxon>Pseudomonadati</taxon>
        <taxon>Pseudomonadota</taxon>
        <taxon>Alphaproteobacteria</taxon>
        <taxon>Hyphomicrobiales</taxon>
        <taxon>Methylobacteriaceae</taxon>
        <taxon>Methylobacterium</taxon>
    </lineage>
</organism>
<feature type="compositionally biased region" description="Basic and acidic residues" evidence="1">
    <location>
        <begin position="361"/>
        <end position="375"/>
    </location>
</feature>
<dbReference type="SUPFAM" id="SSF109604">
    <property type="entry name" value="HD-domain/PDEase-like"/>
    <property type="match status" value="1"/>
</dbReference>
<dbReference type="SMART" id="SM00471">
    <property type="entry name" value="HDc"/>
    <property type="match status" value="1"/>
</dbReference>
<evidence type="ECO:0000313" key="3">
    <source>
        <dbReference type="EMBL" id="GJD79028.1"/>
    </source>
</evidence>
<dbReference type="InterPro" id="IPR003607">
    <property type="entry name" value="HD/PDEase_dom"/>
</dbReference>
<protein>
    <recommendedName>
        <fullName evidence="2">HD-GYP domain-containing protein</fullName>
    </recommendedName>
</protein>
<dbReference type="NCBIfam" id="TIGR00277">
    <property type="entry name" value="HDIG"/>
    <property type="match status" value="1"/>
</dbReference>
<gene>
    <name evidence="3" type="ORF">NBEOAGPD_2248</name>
</gene>
<dbReference type="GO" id="GO:0008081">
    <property type="term" value="F:phosphoric diester hydrolase activity"/>
    <property type="evidence" value="ECO:0007669"/>
    <property type="project" value="UniProtKB-ARBA"/>
</dbReference>
<evidence type="ECO:0000256" key="1">
    <source>
        <dbReference type="SAM" id="MobiDB-lite"/>
    </source>
</evidence>
<accession>A0AA37HNM3</accession>
<evidence type="ECO:0000313" key="4">
    <source>
        <dbReference type="Proteomes" id="UP001055108"/>
    </source>
</evidence>
<dbReference type="InterPro" id="IPR006675">
    <property type="entry name" value="HDIG_dom"/>
</dbReference>
<dbReference type="InterPro" id="IPR037522">
    <property type="entry name" value="HD_GYP_dom"/>
</dbReference>
<dbReference type="EMBL" id="BPQM01000051">
    <property type="protein sequence ID" value="GJD79028.1"/>
    <property type="molecule type" value="Genomic_DNA"/>
</dbReference>
<dbReference type="Gene3D" id="1.10.3210.10">
    <property type="entry name" value="Hypothetical protein af1432"/>
    <property type="match status" value="1"/>
</dbReference>
<feature type="region of interest" description="Disordered" evidence="1">
    <location>
        <begin position="356"/>
        <end position="375"/>
    </location>
</feature>
<reference evidence="3" key="1">
    <citation type="journal article" date="2016" name="Front. Microbiol.">
        <title>Genome Sequence of the Piezophilic, Mesophilic Sulfate-Reducing Bacterium Desulfovibrio indicus J2T.</title>
        <authorList>
            <person name="Cao J."/>
            <person name="Maignien L."/>
            <person name="Shao Z."/>
            <person name="Alain K."/>
            <person name="Jebbar M."/>
        </authorList>
    </citation>
    <scope>NUCLEOTIDE SEQUENCE</scope>
    <source>
        <strain evidence="3">NBRC 103626</strain>
    </source>
</reference>
<feature type="domain" description="HD-GYP" evidence="2">
    <location>
        <begin position="163"/>
        <end position="358"/>
    </location>
</feature>
<reference evidence="3" key="2">
    <citation type="submission" date="2021-08" db="EMBL/GenBank/DDBJ databases">
        <authorList>
            <person name="Tani A."/>
            <person name="Ola A."/>
            <person name="Ogura Y."/>
            <person name="Katsura K."/>
            <person name="Hayashi T."/>
        </authorList>
    </citation>
    <scope>NUCLEOTIDE SEQUENCE</scope>
    <source>
        <strain evidence="3">NBRC 103626</strain>
    </source>
</reference>